<organism evidence="2 3">
    <name type="scientific">Amphilophus citrinellus</name>
    <name type="common">Midas cichlid</name>
    <name type="synonym">Cichlasoma citrinellum</name>
    <dbReference type="NCBI Taxonomy" id="61819"/>
    <lineage>
        <taxon>Eukaryota</taxon>
        <taxon>Metazoa</taxon>
        <taxon>Chordata</taxon>
        <taxon>Craniata</taxon>
        <taxon>Vertebrata</taxon>
        <taxon>Euteleostomi</taxon>
        <taxon>Actinopterygii</taxon>
        <taxon>Neopterygii</taxon>
        <taxon>Teleostei</taxon>
        <taxon>Neoteleostei</taxon>
        <taxon>Acanthomorphata</taxon>
        <taxon>Ovalentaria</taxon>
        <taxon>Cichlomorphae</taxon>
        <taxon>Cichliformes</taxon>
        <taxon>Cichlidae</taxon>
        <taxon>New World cichlids</taxon>
        <taxon>Cichlasomatinae</taxon>
        <taxon>Heroini</taxon>
        <taxon>Amphilophus</taxon>
    </lineage>
</organism>
<proteinExistence type="predicted"/>
<protein>
    <recommendedName>
        <fullName evidence="1">C-type lectin domain-containing protein</fullName>
    </recommendedName>
</protein>
<dbReference type="PANTHER" id="PTHR45784:SF3">
    <property type="entry name" value="C-TYPE LECTIN DOMAIN FAMILY 4 MEMBER K-LIKE-RELATED"/>
    <property type="match status" value="1"/>
</dbReference>
<dbReference type="Pfam" id="PF00059">
    <property type="entry name" value="Lectin_C"/>
    <property type="match status" value="1"/>
</dbReference>
<dbReference type="InterPro" id="IPR001304">
    <property type="entry name" value="C-type_lectin-like"/>
</dbReference>
<keyword evidence="3" id="KW-1185">Reference proteome</keyword>
<dbReference type="STRING" id="61819.ENSACIP00000023489"/>
<evidence type="ECO:0000313" key="2">
    <source>
        <dbReference type="Ensembl" id="ENSACIP00000023489.1"/>
    </source>
</evidence>
<accession>A0A3Q0SEW7</accession>
<dbReference type="OMA" id="CARMNEN"/>
<dbReference type="InterPro" id="IPR016186">
    <property type="entry name" value="C-type_lectin-like/link_sf"/>
</dbReference>
<evidence type="ECO:0000259" key="1">
    <source>
        <dbReference type="PROSITE" id="PS50041"/>
    </source>
</evidence>
<dbReference type="PANTHER" id="PTHR45784">
    <property type="entry name" value="C-TYPE LECTIN DOMAIN FAMILY 20 MEMBER A-RELATED"/>
    <property type="match status" value="1"/>
</dbReference>
<sequence length="141" mass="16435">MANWSWVRVQTKRLCFLPVCLPHIYRLIDIGTTWTGAQRYCRKYHTDLAAVHNAQDVTKLRAVLRGIQKIWIGLQADTASWRWSLENQDYYGEGEAGFRRWAVGEPNGTIYYRVCAAMLENGNWSDQLCKQPIFILLLQQK</sequence>
<feature type="domain" description="C-type lectin" evidence="1">
    <location>
        <begin position="25"/>
        <end position="131"/>
    </location>
</feature>
<dbReference type="GeneTree" id="ENSGT01090000260162"/>
<evidence type="ECO:0000313" key="3">
    <source>
        <dbReference type="Proteomes" id="UP000261340"/>
    </source>
</evidence>
<dbReference type="SMART" id="SM00034">
    <property type="entry name" value="CLECT"/>
    <property type="match status" value="1"/>
</dbReference>
<name>A0A3Q0SEW7_AMPCI</name>
<dbReference type="Ensembl" id="ENSACIT00000024105.1">
    <property type="protein sequence ID" value="ENSACIP00000023489.1"/>
    <property type="gene ID" value="ENSACIG00000018261.1"/>
</dbReference>
<reference evidence="2" key="2">
    <citation type="submission" date="2025-09" db="UniProtKB">
        <authorList>
            <consortium name="Ensembl"/>
        </authorList>
    </citation>
    <scope>IDENTIFICATION</scope>
</reference>
<dbReference type="Proteomes" id="UP000261340">
    <property type="component" value="Unplaced"/>
</dbReference>
<dbReference type="PROSITE" id="PS50041">
    <property type="entry name" value="C_TYPE_LECTIN_2"/>
    <property type="match status" value="1"/>
</dbReference>
<dbReference type="SUPFAM" id="SSF56436">
    <property type="entry name" value="C-type lectin-like"/>
    <property type="match status" value="1"/>
</dbReference>
<dbReference type="InterPro" id="IPR016187">
    <property type="entry name" value="CTDL_fold"/>
</dbReference>
<reference evidence="2" key="1">
    <citation type="submission" date="2025-08" db="UniProtKB">
        <authorList>
            <consortium name="Ensembl"/>
        </authorList>
    </citation>
    <scope>IDENTIFICATION</scope>
</reference>
<dbReference type="AlphaFoldDB" id="A0A3Q0SEW7"/>
<dbReference type="Gene3D" id="3.10.100.10">
    <property type="entry name" value="Mannose-Binding Protein A, subunit A"/>
    <property type="match status" value="1"/>
</dbReference>